<proteinExistence type="predicted"/>
<evidence type="ECO:0000313" key="1">
    <source>
        <dbReference type="EMBL" id="PAV91841.1"/>
    </source>
</evidence>
<protein>
    <submittedName>
        <fullName evidence="1">Uncharacterized protein</fullName>
    </submittedName>
</protein>
<dbReference type="EMBL" id="LIAE01006288">
    <property type="protein sequence ID" value="PAV91841.1"/>
    <property type="molecule type" value="Genomic_DNA"/>
</dbReference>
<gene>
    <name evidence="1" type="ORF">WR25_15599</name>
</gene>
<sequence>MSKIRINEQNYVFIDHLQNDLQTGVKFFNLLKSQKMWSSIALLGFAAVALADVDYNYQVTPAYVDKCIARMEMYNEKGVVPDYIFNAVESIKNDEAAKQAFCDLTIAYHGGKWGEGVPHNFNELLEKVKEGSQTLYDLGVKADAAYRERLAMAPQTAQNNATKWEDIMYKISNPNREIAFCNFLEKGPEFAADMKKIMIECQNDPAYKEQLLKAFPTLSAVYKSDEFKAAQAFFGSEAAMKTLDCKDPKTLERLAKMFKMEDMVPTKPPQ</sequence>
<name>A0A2A2LZZ1_9BILA</name>
<comment type="caution">
    <text evidence="1">The sequence shown here is derived from an EMBL/GenBank/DDBJ whole genome shotgun (WGS) entry which is preliminary data.</text>
</comment>
<reference evidence="1 2" key="1">
    <citation type="journal article" date="2017" name="Curr. Biol.">
        <title>Genome architecture and evolution of a unichromosomal asexual nematode.</title>
        <authorList>
            <person name="Fradin H."/>
            <person name="Zegar C."/>
            <person name="Gutwein M."/>
            <person name="Lucas J."/>
            <person name="Kovtun M."/>
            <person name="Corcoran D."/>
            <person name="Baugh L.R."/>
            <person name="Kiontke K."/>
            <person name="Gunsalus K."/>
            <person name="Fitch D.H."/>
            <person name="Piano F."/>
        </authorList>
    </citation>
    <scope>NUCLEOTIDE SEQUENCE [LARGE SCALE GENOMIC DNA]</scope>
    <source>
        <strain evidence="1">PF1309</strain>
    </source>
</reference>
<dbReference type="AlphaFoldDB" id="A0A2A2LZZ1"/>
<organism evidence="1 2">
    <name type="scientific">Diploscapter pachys</name>
    <dbReference type="NCBI Taxonomy" id="2018661"/>
    <lineage>
        <taxon>Eukaryota</taxon>
        <taxon>Metazoa</taxon>
        <taxon>Ecdysozoa</taxon>
        <taxon>Nematoda</taxon>
        <taxon>Chromadorea</taxon>
        <taxon>Rhabditida</taxon>
        <taxon>Rhabditina</taxon>
        <taxon>Rhabditomorpha</taxon>
        <taxon>Rhabditoidea</taxon>
        <taxon>Rhabditidae</taxon>
        <taxon>Diploscapter</taxon>
    </lineage>
</organism>
<accession>A0A2A2LZZ1</accession>
<evidence type="ECO:0000313" key="2">
    <source>
        <dbReference type="Proteomes" id="UP000218231"/>
    </source>
</evidence>
<keyword evidence="2" id="KW-1185">Reference proteome</keyword>
<dbReference type="Proteomes" id="UP000218231">
    <property type="component" value="Unassembled WGS sequence"/>
</dbReference>